<evidence type="ECO:0000313" key="2">
    <source>
        <dbReference type="EMBL" id="CAD8524965.1"/>
    </source>
</evidence>
<feature type="compositionally biased region" description="Low complexity" evidence="1">
    <location>
        <begin position="139"/>
        <end position="164"/>
    </location>
</feature>
<sequence length="335" mass="36029">MALARCVRCEQTFCLTRGTADGDDSGTPTSPLSSVCHYHPGQYRRWWSCCREMSPQARGCRMGTHVEDVAASALLDSIAQKLQAQRSEELEPEGELIIFEGPEGNLQLARGAIDAPLGLLATESEECEEPCMAPPQPPAATTAQVSSVSSSVGDSAADEAASAVGDGGEALETVLVPILVGPFDSFASICMREHMDPLELMRVNGLAARHVRPGTTVLVWGQRSKGQQQAEMQRQLVAQFRRLTRTSAGEARYYLEESSYDMTLALAHRRDDLEWERSDATGSMASPLSFLVEQDTTTTANTIAAAASKESARAPPAAIFTSVLKCAQSFGVRCV</sequence>
<accession>A0A7S0IKY2</accession>
<name>A0A7S0IKY2_9EUKA</name>
<dbReference type="EMBL" id="HBER01002478">
    <property type="protein sequence ID" value="CAD8524965.1"/>
    <property type="molecule type" value="Transcribed_RNA"/>
</dbReference>
<protein>
    <recommendedName>
        <fullName evidence="3">LysM domain-containing protein</fullName>
    </recommendedName>
</protein>
<evidence type="ECO:0000256" key="1">
    <source>
        <dbReference type="SAM" id="MobiDB-lite"/>
    </source>
</evidence>
<organism evidence="2">
    <name type="scientific">Calcidiscus leptoporus</name>
    <dbReference type="NCBI Taxonomy" id="127549"/>
    <lineage>
        <taxon>Eukaryota</taxon>
        <taxon>Haptista</taxon>
        <taxon>Haptophyta</taxon>
        <taxon>Prymnesiophyceae</taxon>
        <taxon>Coccolithales</taxon>
        <taxon>Calcidiscaceae</taxon>
        <taxon>Calcidiscus</taxon>
    </lineage>
</organism>
<feature type="region of interest" description="Disordered" evidence="1">
    <location>
        <begin position="129"/>
        <end position="164"/>
    </location>
</feature>
<gene>
    <name evidence="2" type="ORF">CLEP1334_LOCUS1315</name>
</gene>
<proteinExistence type="predicted"/>
<dbReference type="AlphaFoldDB" id="A0A7S0IKY2"/>
<dbReference type="Gene3D" id="1.10.8.10">
    <property type="entry name" value="DNA helicase RuvA subunit, C-terminal domain"/>
    <property type="match status" value="1"/>
</dbReference>
<evidence type="ECO:0008006" key="3">
    <source>
        <dbReference type="Google" id="ProtNLM"/>
    </source>
</evidence>
<reference evidence="2" key="1">
    <citation type="submission" date="2021-01" db="EMBL/GenBank/DDBJ databases">
        <authorList>
            <person name="Corre E."/>
            <person name="Pelletier E."/>
            <person name="Niang G."/>
            <person name="Scheremetjew M."/>
            <person name="Finn R."/>
            <person name="Kale V."/>
            <person name="Holt S."/>
            <person name="Cochrane G."/>
            <person name="Meng A."/>
            <person name="Brown T."/>
            <person name="Cohen L."/>
        </authorList>
    </citation>
    <scope>NUCLEOTIDE SEQUENCE</scope>
    <source>
        <strain evidence="2">RCC1130</strain>
    </source>
</reference>